<proteinExistence type="predicted"/>
<comment type="caution">
    <text evidence="1">The sequence shown here is derived from an EMBL/GenBank/DDBJ whole genome shotgun (WGS) entry which is preliminary data.</text>
</comment>
<gene>
    <name evidence="1" type="ORF">GCM10009765_48350</name>
</gene>
<organism evidence="1 2">
    <name type="scientific">Fodinicola feengrottensis</name>
    <dbReference type="NCBI Taxonomy" id="435914"/>
    <lineage>
        <taxon>Bacteria</taxon>
        <taxon>Bacillati</taxon>
        <taxon>Actinomycetota</taxon>
        <taxon>Actinomycetes</taxon>
        <taxon>Mycobacteriales</taxon>
        <taxon>Fodinicola</taxon>
    </lineage>
</organism>
<sequence length="77" mass="8635">MSITKLSDAMVRWLVPQTTAAACIQPDGCDACRPNPRVCYNHRWTVFYYQHLAYNCLGQCVLHRTTECKAPVVGGTC</sequence>
<evidence type="ECO:0000313" key="1">
    <source>
        <dbReference type="EMBL" id="GAA1693401.1"/>
    </source>
</evidence>
<dbReference type="EMBL" id="BAAANY010000020">
    <property type="protein sequence ID" value="GAA1693401.1"/>
    <property type="molecule type" value="Genomic_DNA"/>
</dbReference>
<dbReference type="Proteomes" id="UP001500618">
    <property type="component" value="Unassembled WGS sequence"/>
</dbReference>
<reference evidence="1 2" key="1">
    <citation type="journal article" date="2019" name="Int. J. Syst. Evol. Microbiol.">
        <title>The Global Catalogue of Microorganisms (GCM) 10K type strain sequencing project: providing services to taxonomists for standard genome sequencing and annotation.</title>
        <authorList>
            <consortium name="The Broad Institute Genomics Platform"/>
            <consortium name="The Broad Institute Genome Sequencing Center for Infectious Disease"/>
            <person name="Wu L."/>
            <person name="Ma J."/>
        </authorList>
    </citation>
    <scope>NUCLEOTIDE SEQUENCE [LARGE SCALE GENOMIC DNA]</scope>
    <source>
        <strain evidence="1 2">JCM 14718</strain>
    </source>
</reference>
<evidence type="ECO:0000313" key="2">
    <source>
        <dbReference type="Proteomes" id="UP001500618"/>
    </source>
</evidence>
<name>A0ABN2HTP4_9ACTN</name>
<dbReference type="PROSITE" id="PS51257">
    <property type="entry name" value="PROKAR_LIPOPROTEIN"/>
    <property type="match status" value="1"/>
</dbReference>
<protein>
    <submittedName>
        <fullName evidence="1">Uncharacterized protein</fullName>
    </submittedName>
</protein>
<keyword evidence="2" id="KW-1185">Reference proteome</keyword>
<accession>A0ABN2HTP4</accession>